<dbReference type="Proteomes" id="UP000235672">
    <property type="component" value="Unassembled WGS sequence"/>
</dbReference>
<evidence type="ECO:0000313" key="2">
    <source>
        <dbReference type="EMBL" id="PMD18032.1"/>
    </source>
</evidence>
<reference evidence="2 3" key="1">
    <citation type="submission" date="2016-05" db="EMBL/GenBank/DDBJ databases">
        <title>A degradative enzymes factory behind the ericoid mycorrhizal symbiosis.</title>
        <authorList>
            <consortium name="DOE Joint Genome Institute"/>
            <person name="Martino E."/>
            <person name="Morin E."/>
            <person name="Grelet G."/>
            <person name="Kuo A."/>
            <person name="Kohler A."/>
            <person name="Daghino S."/>
            <person name="Barry K."/>
            <person name="Choi C."/>
            <person name="Cichocki N."/>
            <person name="Clum A."/>
            <person name="Copeland A."/>
            <person name="Hainaut M."/>
            <person name="Haridas S."/>
            <person name="Labutti K."/>
            <person name="Lindquist E."/>
            <person name="Lipzen A."/>
            <person name="Khouja H.-R."/>
            <person name="Murat C."/>
            <person name="Ohm R."/>
            <person name="Olson A."/>
            <person name="Spatafora J."/>
            <person name="Veneault-Fourrey C."/>
            <person name="Henrissat B."/>
            <person name="Grigoriev I."/>
            <person name="Martin F."/>
            <person name="Perotto S."/>
        </authorList>
    </citation>
    <scope>NUCLEOTIDE SEQUENCE [LARGE SCALE GENOMIC DNA]</scope>
    <source>
        <strain evidence="2 3">UAMH 7357</strain>
    </source>
</reference>
<sequence>MAPVTGIAYIILKPGIQLTGSSTEAKAWAEALSTIQAQEGYQRLHWGTTLEDEDLLMLLIDWDDVEAHHKFMNAPVYTPFKQTLGKIMTGVHLFHVTPSPFPPKVLGEAPCIEFAAFYSPGPTFLSSMEKFVGILAENWKEGKIEGFYGGSYGESVEGGLVKHEEVLEGKAAGDVEGLGEGKVVVGFLGWESKEAHLKFRETELFKENIGLLRTDNRGAELFHIKLTAA</sequence>
<dbReference type="STRING" id="1745343.A0A2J6PVH3"/>
<accession>A0A2J6PVH3</accession>
<dbReference type="InterPro" id="IPR011008">
    <property type="entry name" value="Dimeric_a/b-barrel"/>
</dbReference>
<dbReference type="EMBL" id="KZ613496">
    <property type="protein sequence ID" value="PMD18032.1"/>
    <property type="molecule type" value="Genomic_DNA"/>
</dbReference>
<dbReference type="AlphaFoldDB" id="A0A2J6PVH3"/>
<keyword evidence="3" id="KW-1185">Reference proteome</keyword>
<evidence type="ECO:0000313" key="3">
    <source>
        <dbReference type="Proteomes" id="UP000235672"/>
    </source>
</evidence>
<name>A0A2J6PVH3_9HELO</name>
<dbReference type="InterPro" id="IPR007138">
    <property type="entry name" value="ABM_dom"/>
</dbReference>
<protein>
    <recommendedName>
        <fullName evidence="1">ABM domain-containing protein</fullName>
    </recommendedName>
</protein>
<dbReference type="OrthoDB" id="3830579at2759"/>
<dbReference type="SUPFAM" id="SSF54909">
    <property type="entry name" value="Dimeric alpha+beta barrel"/>
    <property type="match status" value="1"/>
</dbReference>
<proteinExistence type="predicted"/>
<gene>
    <name evidence="2" type="ORF">NA56DRAFT_707074</name>
</gene>
<feature type="domain" description="ABM" evidence="1">
    <location>
        <begin position="26"/>
        <end position="80"/>
    </location>
</feature>
<evidence type="ECO:0000259" key="1">
    <source>
        <dbReference type="Pfam" id="PF03992"/>
    </source>
</evidence>
<dbReference type="Pfam" id="PF03992">
    <property type="entry name" value="ABM"/>
    <property type="match status" value="1"/>
</dbReference>
<organism evidence="2 3">
    <name type="scientific">Hyaloscypha hepaticicola</name>
    <dbReference type="NCBI Taxonomy" id="2082293"/>
    <lineage>
        <taxon>Eukaryota</taxon>
        <taxon>Fungi</taxon>
        <taxon>Dikarya</taxon>
        <taxon>Ascomycota</taxon>
        <taxon>Pezizomycotina</taxon>
        <taxon>Leotiomycetes</taxon>
        <taxon>Helotiales</taxon>
        <taxon>Hyaloscyphaceae</taxon>
        <taxon>Hyaloscypha</taxon>
    </lineage>
</organism>
<dbReference type="Gene3D" id="3.30.70.100">
    <property type="match status" value="1"/>
</dbReference>